<evidence type="ECO:0000256" key="2">
    <source>
        <dbReference type="ARBA" id="ARBA00022723"/>
    </source>
</evidence>
<dbReference type="InterPro" id="IPR003604">
    <property type="entry name" value="Matrin/U1-like-C_Znf_C2H2"/>
</dbReference>
<keyword evidence="2" id="KW-0479">Metal-binding</keyword>
<dbReference type="STRING" id="64571.A0A1Y2GTT1"/>
<dbReference type="Gene3D" id="3.30.160.60">
    <property type="entry name" value="Classic Zinc Finger"/>
    <property type="match status" value="1"/>
</dbReference>
<feature type="coiled-coil region" evidence="6">
    <location>
        <begin position="44"/>
        <end position="74"/>
    </location>
</feature>
<gene>
    <name evidence="9" type="ORF">BCR41DRAFT_349848</name>
</gene>
<dbReference type="FunCoup" id="A0A1Y2GTT1">
    <property type="interactions" value="17"/>
</dbReference>
<proteinExistence type="predicted"/>
<dbReference type="GO" id="GO:0000398">
    <property type="term" value="P:mRNA splicing, via spliceosome"/>
    <property type="evidence" value="ECO:0007669"/>
    <property type="project" value="InterPro"/>
</dbReference>
<name>A0A1Y2GTT1_9FUNG</name>
<dbReference type="Proteomes" id="UP000193648">
    <property type="component" value="Unassembled WGS sequence"/>
</dbReference>
<dbReference type="PANTHER" id="PTHR13173:SF10">
    <property type="entry name" value="WW DOMAIN-BINDING PROTEIN 4"/>
    <property type="match status" value="1"/>
</dbReference>
<evidence type="ECO:0000256" key="3">
    <source>
        <dbReference type="ARBA" id="ARBA00022771"/>
    </source>
</evidence>
<dbReference type="GeneID" id="33565396"/>
<feature type="region of interest" description="Disordered" evidence="7">
    <location>
        <begin position="118"/>
        <end position="267"/>
    </location>
</feature>
<dbReference type="InterPro" id="IPR040023">
    <property type="entry name" value="WBP4"/>
</dbReference>
<dbReference type="AlphaFoldDB" id="A0A1Y2GTT1"/>
<accession>A0A1Y2GTT1</accession>
<dbReference type="InParanoid" id="A0A1Y2GTT1"/>
<dbReference type="GO" id="GO:0071011">
    <property type="term" value="C:precatalytic spliceosome"/>
    <property type="evidence" value="ECO:0007669"/>
    <property type="project" value="TreeGrafter"/>
</dbReference>
<evidence type="ECO:0000256" key="4">
    <source>
        <dbReference type="ARBA" id="ARBA00022833"/>
    </source>
</evidence>
<dbReference type="GO" id="GO:0008270">
    <property type="term" value="F:zinc ion binding"/>
    <property type="evidence" value="ECO:0007669"/>
    <property type="project" value="UniProtKB-KW"/>
</dbReference>
<dbReference type="PANTHER" id="PTHR13173">
    <property type="entry name" value="WW DOMAIN BINDING PROTEIN 4"/>
    <property type="match status" value="1"/>
</dbReference>
<keyword evidence="5" id="KW-0539">Nucleus</keyword>
<dbReference type="SMART" id="SM00451">
    <property type="entry name" value="ZnF_U1"/>
    <property type="match status" value="1"/>
</dbReference>
<reference evidence="9 10" key="1">
    <citation type="submission" date="2016-07" db="EMBL/GenBank/DDBJ databases">
        <title>Pervasive Adenine N6-methylation of Active Genes in Fungi.</title>
        <authorList>
            <consortium name="DOE Joint Genome Institute"/>
            <person name="Mondo S.J."/>
            <person name="Dannebaum R.O."/>
            <person name="Kuo R.C."/>
            <person name="Labutti K."/>
            <person name="Haridas S."/>
            <person name="Kuo A."/>
            <person name="Salamov A."/>
            <person name="Ahrendt S.R."/>
            <person name="Lipzen A."/>
            <person name="Sullivan W."/>
            <person name="Andreopoulos W.B."/>
            <person name="Clum A."/>
            <person name="Lindquist E."/>
            <person name="Daum C."/>
            <person name="Ramamoorthy G.K."/>
            <person name="Gryganskyi A."/>
            <person name="Culley D."/>
            <person name="Magnuson J.K."/>
            <person name="James T.Y."/>
            <person name="O'Malley M.A."/>
            <person name="Stajich J.E."/>
            <person name="Spatafora J.W."/>
            <person name="Visel A."/>
            <person name="Grigoriev I.V."/>
        </authorList>
    </citation>
    <scope>NUCLEOTIDE SEQUENCE [LARGE SCALE GENOMIC DNA]</scope>
    <source>
        <strain evidence="9 10">NRRL 3116</strain>
    </source>
</reference>
<dbReference type="OrthoDB" id="191651at2759"/>
<dbReference type="GO" id="GO:0003723">
    <property type="term" value="F:RNA binding"/>
    <property type="evidence" value="ECO:0007669"/>
    <property type="project" value="TreeGrafter"/>
</dbReference>
<keyword evidence="10" id="KW-1185">Reference proteome</keyword>
<evidence type="ECO:0000256" key="7">
    <source>
        <dbReference type="SAM" id="MobiDB-lite"/>
    </source>
</evidence>
<protein>
    <recommendedName>
        <fullName evidence="8">Matrin-type domain-containing protein</fullName>
    </recommendedName>
</protein>
<dbReference type="Pfam" id="PF06220">
    <property type="entry name" value="zf-U1"/>
    <property type="match status" value="1"/>
</dbReference>
<dbReference type="PROSITE" id="PS50171">
    <property type="entry name" value="ZF_MATRIN"/>
    <property type="match status" value="1"/>
</dbReference>
<evidence type="ECO:0000313" key="9">
    <source>
        <dbReference type="EMBL" id="ORZ22888.1"/>
    </source>
</evidence>
<evidence type="ECO:0000256" key="1">
    <source>
        <dbReference type="ARBA" id="ARBA00004123"/>
    </source>
</evidence>
<dbReference type="InterPro" id="IPR036236">
    <property type="entry name" value="Znf_C2H2_sf"/>
</dbReference>
<dbReference type="InterPro" id="IPR000690">
    <property type="entry name" value="Matrin/U1-C_Znf_C2H2"/>
</dbReference>
<keyword evidence="3" id="KW-0863">Zinc-finger</keyword>
<evidence type="ECO:0000313" key="10">
    <source>
        <dbReference type="Proteomes" id="UP000193648"/>
    </source>
</evidence>
<sequence length="267" mass="29530">MSEYWKSNAKFWCRFCKIYITDNKVTRNTHDSGRKHKENVERFLREQNQRGKDKEAEKARLNKQMDEIEKAAMKQYQLDVEAGLVKQPGQLAASLKKPDISPAVSVVPSTSSKILAEASADIPSPATDKTSASAEKDTSEIAVGGSDSKLTKDLSVGQPGEWQVVETPKRRETTMASESSRNGSKSDKNQVQGNESGHHYIAGADDDDEAQGDPEDLREFKIVEKTYPTDADLLYEGDGDTAAGDGSAVFKKRKGSSNKQRNIRRKT</sequence>
<organism evidence="9 10">
    <name type="scientific">Lobosporangium transversale</name>
    <dbReference type="NCBI Taxonomy" id="64571"/>
    <lineage>
        <taxon>Eukaryota</taxon>
        <taxon>Fungi</taxon>
        <taxon>Fungi incertae sedis</taxon>
        <taxon>Mucoromycota</taxon>
        <taxon>Mortierellomycotina</taxon>
        <taxon>Mortierellomycetes</taxon>
        <taxon>Mortierellales</taxon>
        <taxon>Mortierellaceae</taxon>
        <taxon>Lobosporangium</taxon>
    </lineage>
</organism>
<dbReference type="EMBL" id="MCFF01000010">
    <property type="protein sequence ID" value="ORZ22888.1"/>
    <property type="molecule type" value="Genomic_DNA"/>
</dbReference>
<evidence type="ECO:0000256" key="5">
    <source>
        <dbReference type="ARBA" id="ARBA00023242"/>
    </source>
</evidence>
<dbReference type="InterPro" id="IPR013085">
    <property type="entry name" value="U1-CZ_Znf_C2H2"/>
</dbReference>
<dbReference type="RefSeq" id="XP_021883442.1">
    <property type="nucleotide sequence ID" value="XM_022023552.1"/>
</dbReference>
<feature type="compositionally biased region" description="Basic residues" evidence="7">
    <location>
        <begin position="250"/>
        <end position="267"/>
    </location>
</feature>
<feature type="compositionally biased region" description="Acidic residues" evidence="7">
    <location>
        <begin position="204"/>
        <end position="214"/>
    </location>
</feature>
<keyword evidence="4" id="KW-0862">Zinc</keyword>
<keyword evidence="6" id="KW-0175">Coiled coil</keyword>
<comment type="caution">
    <text evidence="9">The sequence shown here is derived from an EMBL/GenBank/DDBJ whole genome shotgun (WGS) entry which is preliminary data.</text>
</comment>
<comment type="subcellular location">
    <subcellularLocation>
        <location evidence="1">Nucleus</location>
    </subcellularLocation>
</comment>
<evidence type="ECO:0000259" key="8">
    <source>
        <dbReference type="PROSITE" id="PS50171"/>
    </source>
</evidence>
<feature type="compositionally biased region" description="Basic and acidic residues" evidence="7">
    <location>
        <begin position="215"/>
        <end position="224"/>
    </location>
</feature>
<feature type="compositionally biased region" description="Polar residues" evidence="7">
    <location>
        <begin position="174"/>
        <end position="195"/>
    </location>
</feature>
<dbReference type="SUPFAM" id="SSF57667">
    <property type="entry name" value="beta-beta-alpha zinc fingers"/>
    <property type="match status" value="1"/>
</dbReference>
<evidence type="ECO:0000256" key="6">
    <source>
        <dbReference type="SAM" id="Coils"/>
    </source>
</evidence>
<feature type="domain" description="Matrin-type" evidence="8">
    <location>
        <begin position="11"/>
        <end position="42"/>
    </location>
</feature>